<name>A0A6N8FAE1_9GAMM</name>
<proteinExistence type="predicted"/>
<comment type="caution">
    <text evidence="1">The sequence shown here is derived from an EMBL/GenBank/DDBJ whole genome shotgun (WGS) entry which is preliminary data.</text>
</comment>
<dbReference type="Proteomes" id="UP000439994">
    <property type="component" value="Unassembled WGS sequence"/>
</dbReference>
<keyword evidence="2" id="KW-1185">Reference proteome</keyword>
<protein>
    <submittedName>
        <fullName evidence="1">Uncharacterized protein</fullName>
    </submittedName>
</protein>
<reference evidence="1 2" key="1">
    <citation type="submission" date="2019-11" db="EMBL/GenBank/DDBJ databases">
        <title>P. haliotis isolates from Z. marina roots.</title>
        <authorList>
            <person name="Cohen M."/>
            <person name="Jospin G."/>
            <person name="Eisen J.A."/>
            <person name="Coil D.A."/>
        </authorList>
    </citation>
    <scope>NUCLEOTIDE SEQUENCE [LARGE SCALE GENOMIC DNA]</scope>
    <source>
        <strain evidence="1 2">UCD-MCMsp1aY</strain>
    </source>
</reference>
<gene>
    <name evidence="1" type="ORF">GNP35_11730</name>
</gene>
<evidence type="ECO:0000313" key="1">
    <source>
        <dbReference type="EMBL" id="MUH73094.1"/>
    </source>
</evidence>
<dbReference type="RefSeq" id="WP_155696288.1">
    <property type="nucleotide sequence ID" value="NZ_WOCD01000005.1"/>
</dbReference>
<dbReference type="OrthoDB" id="6322227at2"/>
<dbReference type="AlphaFoldDB" id="A0A6N8FAE1"/>
<evidence type="ECO:0000313" key="2">
    <source>
        <dbReference type="Proteomes" id="UP000439994"/>
    </source>
</evidence>
<accession>A0A6N8FAE1</accession>
<organism evidence="1 2">
    <name type="scientific">Psychrosphaera haliotis</name>
    <dbReference type="NCBI Taxonomy" id="555083"/>
    <lineage>
        <taxon>Bacteria</taxon>
        <taxon>Pseudomonadati</taxon>
        <taxon>Pseudomonadota</taxon>
        <taxon>Gammaproteobacteria</taxon>
        <taxon>Alteromonadales</taxon>
        <taxon>Pseudoalteromonadaceae</taxon>
        <taxon>Psychrosphaera</taxon>
    </lineage>
</organism>
<sequence>MYKRQLNSNRQSRVTHSSKGGFKEALIDKQVLVIHAAIADKLIAANEKGDRSYLEQIQNTLDSRRNSGRMRYGEYLTWLSVLEVIDDSIAFKNAILEDSHQMKKYRRRTPLVGILTEAERQRAIEENAVGSIDKALF</sequence>
<dbReference type="EMBL" id="WOCD01000005">
    <property type="protein sequence ID" value="MUH73094.1"/>
    <property type="molecule type" value="Genomic_DNA"/>
</dbReference>